<sequence>MKHTSVPLFGTGRVWASIRSMRNRLFHSLLNRFVPAVYHDLFRSPFGVPARSVLFAIDPHRSCSTHLIGHVPPFPLQAAPPASQGADPFTVTCCQCRSGYDSFSVAGHPLTVIPCWQLN</sequence>
<dbReference type="Proteomes" id="UP000886058">
    <property type="component" value="Unassembled WGS sequence"/>
</dbReference>
<gene>
    <name evidence="1" type="ORF">ENL07_02325</name>
</gene>
<reference evidence="1" key="1">
    <citation type="journal article" date="2020" name="mSystems">
        <title>Genome- and Community-Level Interaction Insights into Carbon Utilization and Element Cycling Functions of Hydrothermarchaeota in Hydrothermal Sediment.</title>
        <authorList>
            <person name="Zhou Z."/>
            <person name="Liu Y."/>
            <person name="Xu W."/>
            <person name="Pan J."/>
            <person name="Luo Z.H."/>
            <person name="Li M."/>
        </authorList>
    </citation>
    <scope>NUCLEOTIDE SEQUENCE [LARGE SCALE GENOMIC DNA]</scope>
    <source>
        <strain evidence="1">HyVt-633</strain>
    </source>
</reference>
<dbReference type="EMBL" id="DRSQ01000053">
    <property type="protein sequence ID" value="HHE31487.1"/>
    <property type="molecule type" value="Genomic_DNA"/>
</dbReference>
<proteinExistence type="predicted"/>
<protein>
    <submittedName>
        <fullName evidence="1">Uncharacterized protein</fullName>
    </submittedName>
</protein>
<evidence type="ECO:0000313" key="1">
    <source>
        <dbReference type="EMBL" id="HHE31487.1"/>
    </source>
</evidence>
<organism evidence="1">
    <name type="scientific">Chlorobaculum parvum</name>
    <dbReference type="NCBI Taxonomy" id="274539"/>
    <lineage>
        <taxon>Bacteria</taxon>
        <taxon>Pseudomonadati</taxon>
        <taxon>Chlorobiota</taxon>
        <taxon>Chlorobiia</taxon>
        <taxon>Chlorobiales</taxon>
        <taxon>Chlorobiaceae</taxon>
        <taxon>Chlorobaculum</taxon>
    </lineage>
</organism>
<dbReference type="AlphaFoldDB" id="A0A7C5HRE0"/>
<comment type="caution">
    <text evidence="1">The sequence shown here is derived from an EMBL/GenBank/DDBJ whole genome shotgun (WGS) entry which is preliminary data.</text>
</comment>
<name>A0A7C5HRE0_9CHLB</name>
<accession>A0A7C5HRE0</accession>